<name>W7E9T5_BIPV3</name>
<sequence>MHHPPNQEKHAQLDANVVLHVDSFTFSRQYICRMPSNRVISHLARPNIPNFFFSPHTPPSSPVGNCWRILTRLLARNLRQNLPQPPDFIAKQPGVLSSLGARQVQHPDYRRPTHTHTHTQRLTRLLKPKPIPRSKTKNAGLSLPDPPSPHQQ</sequence>
<dbReference type="GeneID" id="26250759"/>
<evidence type="ECO:0000313" key="3">
    <source>
        <dbReference type="Proteomes" id="UP000054337"/>
    </source>
</evidence>
<evidence type="ECO:0000256" key="1">
    <source>
        <dbReference type="SAM" id="MobiDB-lite"/>
    </source>
</evidence>
<evidence type="ECO:0000313" key="2">
    <source>
        <dbReference type="EMBL" id="EUN20842.1"/>
    </source>
</evidence>
<accession>W7E9T5</accession>
<dbReference type="EMBL" id="KI968882">
    <property type="protein sequence ID" value="EUN20842.1"/>
    <property type="molecule type" value="Genomic_DNA"/>
</dbReference>
<reference evidence="2 3" key="1">
    <citation type="journal article" date="2013" name="PLoS Genet.">
        <title>Comparative genome structure, secondary metabolite, and effector coding capacity across Cochliobolus pathogens.</title>
        <authorList>
            <person name="Condon B.J."/>
            <person name="Leng Y."/>
            <person name="Wu D."/>
            <person name="Bushley K.E."/>
            <person name="Ohm R.A."/>
            <person name="Otillar R."/>
            <person name="Martin J."/>
            <person name="Schackwitz W."/>
            <person name="Grimwood J."/>
            <person name="MohdZainudin N."/>
            <person name="Xue C."/>
            <person name="Wang R."/>
            <person name="Manning V.A."/>
            <person name="Dhillon B."/>
            <person name="Tu Z.J."/>
            <person name="Steffenson B.J."/>
            <person name="Salamov A."/>
            <person name="Sun H."/>
            <person name="Lowry S."/>
            <person name="LaButti K."/>
            <person name="Han J."/>
            <person name="Copeland A."/>
            <person name="Lindquist E."/>
            <person name="Barry K."/>
            <person name="Schmutz J."/>
            <person name="Baker S.E."/>
            <person name="Ciuffetti L.M."/>
            <person name="Grigoriev I.V."/>
            <person name="Zhong S."/>
            <person name="Turgeon B.G."/>
        </authorList>
    </citation>
    <scope>NUCLEOTIDE SEQUENCE [LARGE SCALE GENOMIC DNA]</scope>
    <source>
        <strain evidence="2 3">FI3</strain>
    </source>
</reference>
<feature type="region of interest" description="Disordered" evidence="1">
    <location>
        <begin position="101"/>
        <end position="152"/>
    </location>
</feature>
<dbReference type="Proteomes" id="UP000054337">
    <property type="component" value="Unassembled WGS sequence"/>
</dbReference>
<feature type="compositionally biased region" description="Basic residues" evidence="1">
    <location>
        <begin position="112"/>
        <end position="136"/>
    </location>
</feature>
<keyword evidence="3" id="KW-1185">Reference proteome</keyword>
<dbReference type="OrthoDB" id="10572362at2759"/>
<organism evidence="2 3">
    <name type="scientific">Bipolaris victoriae (strain FI3)</name>
    <name type="common">Victoria blight of oats agent</name>
    <name type="synonym">Cochliobolus victoriae</name>
    <dbReference type="NCBI Taxonomy" id="930091"/>
    <lineage>
        <taxon>Eukaryota</taxon>
        <taxon>Fungi</taxon>
        <taxon>Dikarya</taxon>
        <taxon>Ascomycota</taxon>
        <taxon>Pezizomycotina</taxon>
        <taxon>Dothideomycetes</taxon>
        <taxon>Pleosporomycetidae</taxon>
        <taxon>Pleosporales</taxon>
        <taxon>Pleosporineae</taxon>
        <taxon>Pleosporaceae</taxon>
        <taxon>Bipolaris</taxon>
    </lineage>
</organism>
<proteinExistence type="predicted"/>
<protein>
    <submittedName>
        <fullName evidence="2">Uncharacterized protein</fullName>
    </submittedName>
</protein>
<gene>
    <name evidence="2" type="ORF">COCVIDRAFT_115500</name>
</gene>
<dbReference type="HOGENOM" id="CLU_1740183_0_0_1"/>
<dbReference type="RefSeq" id="XP_014550416.1">
    <property type="nucleotide sequence ID" value="XM_014694930.1"/>
</dbReference>
<dbReference type="AlphaFoldDB" id="W7E9T5"/>